<reference evidence="2" key="1">
    <citation type="submission" date="2022-06" db="EMBL/GenBank/DDBJ databases">
        <authorList>
            <person name="Legendre M."/>
            <person name="Claverie J.-M."/>
            <person name="Alempic J.-M."/>
            <person name="Abergel C."/>
        </authorList>
    </citation>
    <scope>NUCLEOTIDE SEQUENCE</scope>
    <source>
        <strain evidence="2">Kuranda</strain>
    </source>
</reference>
<feature type="compositionally biased region" description="Polar residues" evidence="1">
    <location>
        <begin position="1"/>
        <end position="10"/>
    </location>
</feature>
<name>A0AA95EGN8_9VIRU</name>
<gene>
    <name evidence="2" type="ORF">pkur_cds_393</name>
</gene>
<feature type="region of interest" description="Disordered" evidence="1">
    <location>
        <begin position="1"/>
        <end position="72"/>
    </location>
</feature>
<organism evidence="2 3">
    <name type="scientific">Pandoravirus kuranda</name>
    <dbReference type="NCBI Taxonomy" id="3019033"/>
    <lineage>
        <taxon>Viruses</taxon>
        <taxon>Pandoravirus</taxon>
    </lineage>
</organism>
<dbReference type="EMBL" id="ON887157">
    <property type="protein sequence ID" value="WBR14568.1"/>
    <property type="molecule type" value="Genomic_DNA"/>
</dbReference>
<feature type="region of interest" description="Disordered" evidence="1">
    <location>
        <begin position="107"/>
        <end position="149"/>
    </location>
</feature>
<protein>
    <submittedName>
        <fullName evidence="2">Uncharacterized protein</fullName>
    </submittedName>
</protein>
<accession>A0AA95EGN8</accession>
<dbReference type="Proteomes" id="UP001185135">
    <property type="component" value="Segment"/>
</dbReference>
<evidence type="ECO:0000313" key="3">
    <source>
        <dbReference type="Proteomes" id="UP001185135"/>
    </source>
</evidence>
<evidence type="ECO:0000313" key="2">
    <source>
        <dbReference type="EMBL" id="WBR14568.1"/>
    </source>
</evidence>
<sequence length="170" mass="18819">MDTNTANPNVMSDEGDKVKDAGDPQDYKVDETAVSRKRKIGVLANSGPEKHINADDTSGTDDTSDEDEPSDCYDEVDEELIQLSMRRAAKADEKEKTFSEWRNGEWIEVPNSHGYPPVRGRYTSTEGSPLSSEASAALPGIPSTFDPDPVRRVSQVRLEFIFKPTQLETP</sequence>
<feature type="compositionally biased region" description="Low complexity" evidence="1">
    <location>
        <begin position="126"/>
        <end position="140"/>
    </location>
</feature>
<proteinExistence type="predicted"/>
<feature type="compositionally biased region" description="Acidic residues" evidence="1">
    <location>
        <begin position="58"/>
        <end position="72"/>
    </location>
</feature>
<evidence type="ECO:0000256" key="1">
    <source>
        <dbReference type="SAM" id="MobiDB-lite"/>
    </source>
</evidence>
<feature type="compositionally biased region" description="Basic and acidic residues" evidence="1">
    <location>
        <begin position="14"/>
        <end position="34"/>
    </location>
</feature>